<keyword evidence="2" id="KW-0812">Transmembrane</keyword>
<evidence type="ECO:0000313" key="3">
    <source>
        <dbReference type="EMBL" id="RRT48483.1"/>
    </source>
</evidence>
<organism evidence="3 4">
    <name type="scientific">Ensete ventricosum</name>
    <name type="common">Abyssinian banana</name>
    <name type="synonym">Musa ensete</name>
    <dbReference type="NCBI Taxonomy" id="4639"/>
    <lineage>
        <taxon>Eukaryota</taxon>
        <taxon>Viridiplantae</taxon>
        <taxon>Streptophyta</taxon>
        <taxon>Embryophyta</taxon>
        <taxon>Tracheophyta</taxon>
        <taxon>Spermatophyta</taxon>
        <taxon>Magnoliopsida</taxon>
        <taxon>Liliopsida</taxon>
        <taxon>Zingiberales</taxon>
        <taxon>Musaceae</taxon>
        <taxon>Ensete</taxon>
    </lineage>
</organism>
<keyword evidence="2" id="KW-1133">Transmembrane helix</keyword>
<comment type="caution">
    <text evidence="3">The sequence shown here is derived from an EMBL/GenBank/DDBJ whole genome shotgun (WGS) entry which is preliminary data.</text>
</comment>
<dbReference type="PANTHER" id="PTHR36793:SF1">
    <property type="entry name" value="RIBOSOMAL RNA SMALL SUBUNIT METHYLTRANSFERASE J"/>
    <property type="match status" value="1"/>
</dbReference>
<evidence type="ECO:0000256" key="2">
    <source>
        <dbReference type="SAM" id="Phobius"/>
    </source>
</evidence>
<feature type="region of interest" description="Disordered" evidence="1">
    <location>
        <begin position="169"/>
        <end position="197"/>
    </location>
</feature>
<reference evidence="3 4" key="1">
    <citation type="journal article" date="2014" name="Agronomy (Basel)">
        <title>A Draft Genome Sequence for Ensete ventricosum, the Drought-Tolerant Tree Against Hunger.</title>
        <authorList>
            <person name="Harrison J."/>
            <person name="Moore K.A."/>
            <person name="Paszkiewicz K."/>
            <person name="Jones T."/>
            <person name="Grant M."/>
            <person name="Ambacheew D."/>
            <person name="Muzemil S."/>
            <person name="Studholme D.J."/>
        </authorList>
    </citation>
    <scope>NUCLEOTIDE SEQUENCE [LARGE SCALE GENOMIC DNA]</scope>
</reference>
<name>A0A426Y9R4_ENSVE</name>
<dbReference type="GO" id="GO:0009941">
    <property type="term" value="C:chloroplast envelope"/>
    <property type="evidence" value="ECO:0007669"/>
    <property type="project" value="TreeGrafter"/>
</dbReference>
<sequence>MKCEITPSIGAAVSMASSSLLSPLSAGSITRPTTLPQPTRLFRIISLPRLPQPRRRTSSTLVAKAGWWRNPGPQQSKNPQESTQAAAAPARGEEEVVEEDLPWIQEKALDLVEFTGTVTQAIPGPRVAQSQIPWLLAVPLAWVGLSFVIGFVKAVRNEDADILRMHTQSETDDIESAKKMVDDSSLEEDKDGSSSMD</sequence>
<dbReference type="GO" id="GO:0009535">
    <property type="term" value="C:chloroplast thylakoid membrane"/>
    <property type="evidence" value="ECO:0007669"/>
    <property type="project" value="TreeGrafter"/>
</dbReference>
<protein>
    <submittedName>
        <fullName evidence="3">Uncharacterized protein</fullName>
    </submittedName>
</protein>
<dbReference type="PANTHER" id="PTHR36793">
    <property type="entry name" value="RIBOSOMAL RNA SMALL SUBUNIT METHYLTRANSFERASE J"/>
    <property type="match status" value="1"/>
</dbReference>
<dbReference type="AlphaFoldDB" id="A0A426Y9R4"/>
<feature type="compositionally biased region" description="Basic and acidic residues" evidence="1">
    <location>
        <begin position="169"/>
        <end position="182"/>
    </location>
</feature>
<proteinExistence type="predicted"/>
<keyword evidence="2" id="KW-0472">Membrane</keyword>
<dbReference type="Proteomes" id="UP000287651">
    <property type="component" value="Unassembled WGS sequence"/>
</dbReference>
<accession>A0A426Y9R4</accession>
<gene>
    <name evidence="3" type="ORF">B296_00045706</name>
</gene>
<evidence type="ECO:0000256" key="1">
    <source>
        <dbReference type="SAM" id="MobiDB-lite"/>
    </source>
</evidence>
<dbReference type="EMBL" id="AMZH03013933">
    <property type="protein sequence ID" value="RRT48483.1"/>
    <property type="molecule type" value="Genomic_DNA"/>
</dbReference>
<evidence type="ECO:0000313" key="4">
    <source>
        <dbReference type="Proteomes" id="UP000287651"/>
    </source>
</evidence>
<feature type="compositionally biased region" description="Polar residues" evidence="1">
    <location>
        <begin position="72"/>
        <end position="85"/>
    </location>
</feature>
<feature type="transmembrane region" description="Helical" evidence="2">
    <location>
        <begin position="134"/>
        <end position="155"/>
    </location>
</feature>
<feature type="region of interest" description="Disordered" evidence="1">
    <location>
        <begin position="65"/>
        <end position="90"/>
    </location>
</feature>